<evidence type="ECO:0000256" key="5">
    <source>
        <dbReference type="ARBA" id="ARBA00023098"/>
    </source>
</evidence>
<dbReference type="InterPro" id="IPR050723">
    <property type="entry name" value="CFA/CMAS"/>
</dbReference>
<evidence type="ECO:0000256" key="4">
    <source>
        <dbReference type="ARBA" id="ARBA00022691"/>
    </source>
</evidence>
<dbReference type="PANTHER" id="PTHR43667">
    <property type="entry name" value="CYCLOPROPANE-FATTY-ACYL-PHOSPHOLIPID SYNTHASE"/>
    <property type="match status" value="1"/>
</dbReference>
<keyword evidence="8" id="KW-1185">Reference proteome</keyword>
<dbReference type="Gene3D" id="3.40.50.150">
    <property type="entry name" value="Vaccinia Virus protein VP39"/>
    <property type="match status" value="1"/>
</dbReference>
<evidence type="ECO:0000313" key="7">
    <source>
        <dbReference type="EMBL" id="GAA2153166.1"/>
    </source>
</evidence>
<dbReference type="InterPro" id="IPR003333">
    <property type="entry name" value="CMAS"/>
</dbReference>
<evidence type="ECO:0000256" key="2">
    <source>
        <dbReference type="ARBA" id="ARBA00022603"/>
    </source>
</evidence>
<feature type="region of interest" description="Disordered" evidence="6">
    <location>
        <begin position="121"/>
        <end position="140"/>
    </location>
</feature>
<keyword evidence="4" id="KW-0949">S-adenosyl-L-methionine</keyword>
<keyword evidence="2" id="KW-0489">Methyltransferase</keyword>
<dbReference type="PANTHER" id="PTHR43667:SF1">
    <property type="entry name" value="CYCLOPROPANE-FATTY-ACYL-PHOSPHOLIPID SYNTHASE"/>
    <property type="match status" value="1"/>
</dbReference>
<dbReference type="Pfam" id="PF02353">
    <property type="entry name" value="CMAS"/>
    <property type="match status" value="1"/>
</dbReference>
<organism evidence="7 8">
    <name type="scientific">Kitasatospora kazusensis</name>
    <dbReference type="NCBI Taxonomy" id="407974"/>
    <lineage>
        <taxon>Bacteria</taxon>
        <taxon>Bacillati</taxon>
        <taxon>Actinomycetota</taxon>
        <taxon>Actinomycetes</taxon>
        <taxon>Kitasatosporales</taxon>
        <taxon>Streptomycetaceae</taxon>
        <taxon>Kitasatospora</taxon>
    </lineage>
</organism>
<comment type="similarity">
    <text evidence="1">Belongs to the CFA/CMAS family.</text>
</comment>
<gene>
    <name evidence="7" type="ORF">GCM10009760_50590</name>
</gene>
<evidence type="ECO:0000313" key="8">
    <source>
        <dbReference type="Proteomes" id="UP001422759"/>
    </source>
</evidence>
<evidence type="ECO:0000256" key="1">
    <source>
        <dbReference type="ARBA" id="ARBA00010815"/>
    </source>
</evidence>
<reference evidence="8" key="1">
    <citation type="journal article" date="2019" name="Int. J. Syst. Evol. Microbiol.">
        <title>The Global Catalogue of Microorganisms (GCM) 10K type strain sequencing project: providing services to taxonomists for standard genome sequencing and annotation.</title>
        <authorList>
            <consortium name="The Broad Institute Genomics Platform"/>
            <consortium name="The Broad Institute Genome Sequencing Center for Infectious Disease"/>
            <person name="Wu L."/>
            <person name="Ma J."/>
        </authorList>
    </citation>
    <scope>NUCLEOTIDE SEQUENCE [LARGE SCALE GENOMIC DNA]</scope>
    <source>
        <strain evidence="8">JCM 14560</strain>
    </source>
</reference>
<comment type="caution">
    <text evidence="7">The sequence shown here is derived from an EMBL/GenBank/DDBJ whole genome shotgun (WGS) entry which is preliminary data.</text>
</comment>
<feature type="compositionally biased region" description="Low complexity" evidence="6">
    <location>
        <begin position="121"/>
        <end position="133"/>
    </location>
</feature>
<evidence type="ECO:0000256" key="3">
    <source>
        <dbReference type="ARBA" id="ARBA00022679"/>
    </source>
</evidence>
<dbReference type="CDD" id="cd02440">
    <property type="entry name" value="AdoMet_MTases"/>
    <property type="match status" value="1"/>
</dbReference>
<keyword evidence="5" id="KW-0443">Lipid metabolism</keyword>
<dbReference type="InterPro" id="IPR029063">
    <property type="entry name" value="SAM-dependent_MTases_sf"/>
</dbReference>
<name>A0ABP5LSP7_9ACTN</name>
<dbReference type="Proteomes" id="UP001422759">
    <property type="component" value="Unassembled WGS sequence"/>
</dbReference>
<keyword evidence="3" id="KW-0808">Transferase</keyword>
<sequence>MTATRPAPRTDVAAALYPLLEQLLGRPLPIRLKAWDGSTVGPEGAPTVLLRSSRALRRLLWYPGELGLAEAYIAGELDIEGDLGAGLARIERPERERTARRPLGPADRARAVATAVRLGAAARRPPSPAGRAALTGSPHSRARDRAAISHHYDLSNEFYALLLDPSMAYSCAYWTPGASTLAHAQAAKLDLICRKLGLEPGMRLLDVGCGWGSLALHAARYHGVRVTGVTLSARQHAYVTARAAGAGLADRVDIRLLDYREVADGPYDAISCVEMGEHVGDELYPAFVRRLFRLLRPQGRLLVQQMSRGERAPGGGAFIETYIAPDMHMRPVGETAALLERAGLEVRQVEALREHYVRTVDAWRRTLERRAPDFTELVGEQTVRVWRLYLAGASLAFAERRMGVDQLLCVRPSAEGTAGAPATPHAWYPAFGPAGDGR</sequence>
<proteinExistence type="inferred from homology"/>
<evidence type="ECO:0000256" key="6">
    <source>
        <dbReference type="SAM" id="MobiDB-lite"/>
    </source>
</evidence>
<dbReference type="RefSeq" id="WP_344468257.1">
    <property type="nucleotide sequence ID" value="NZ_BAAANT010000037.1"/>
</dbReference>
<accession>A0ABP5LSP7</accession>
<dbReference type="PIRSF" id="PIRSF003085">
    <property type="entry name" value="CMAS"/>
    <property type="match status" value="1"/>
</dbReference>
<dbReference type="SUPFAM" id="SSF53335">
    <property type="entry name" value="S-adenosyl-L-methionine-dependent methyltransferases"/>
    <property type="match status" value="1"/>
</dbReference>
<protein>
    <submittedName>
        <fullName evidence="7">Cyclopropane-fatty-acyl-phospholipid synthase family protein</fullName>
    </submittedName>
</protein>
<dbReference type="EMBL" id="BAAANT010000037">
    <property type="protein sequence ID" value="GAA2153166.1"/>
    <property type="molecule type" value="Genomic_DNA"/>
</dbReference>